<keyword evidence="1" id="KW-1278">Translocase</keyword>
<dbReference type="PANTHER" id="PTHR43520">
    <property type="entry name" value="ATP7, ISOFORM B"/>
    <property type="match status" value="1"/>
</dbReference>
<dbReference type="PANTHER" id="PTHR43520:SF8">
    <property type="entry name" value="P-TYPE CU(+) TRANSPORTER"/>
    <property type="match status" value="1"/>
</dbReference>
<dbReference type="InterPro" id="IPR023214">
    <property type="entry name" value="HAD_sf"/>
</dbReference>
<dbReference type="Proteomes" id="UP000005316">
    <property type="component" value="Unassembled WGS sequence"/>
</dbReference>
<dbReference type="GO" id="GO:0043682">
    <property type="term" value="F:P-type divalent copper transporter activity"/>
    <property type="evidence" value="ECO:0007669"/>
    <property type="project" value="TreeGrafter"/>
</dbReference>
<gene>
    <name evidence="2" type="ORF">HMPREF9372_3784</name>
</gene>
<accession>F9DYA3</accession>
<dbReference type="Gene3D" id="3.40.50.1000">
    <property type="entry name" value="HAD superfamily/HAD-like"/>
    <property type="match status" value="1"/>
</dbReference>
<dbReference type="GO" id="GO:0055070">
    <property type="term" value="P:copper ion homeostasis"/>
    <property type="evidence" value="ECO:0007669"/>
    <property type="project" value="TreeGrafter"/>
</dbReference>
<dbReference type="AlphaFoldDB" id="F9DYA3"/>
<dbReference type="GO" id="GO:0016020">
    <property type="term" value="C:membrane"/>
    <property type="evidence" value="ECO:0007669"/>
    <property type="project" value="TreeGrafter"/>
</dbReference>
<dbReference type="HOGENOM" id="CLU_3030152_0_0_9"/>
<comment type="caution">
    <text evidence="2">The sequence shown here is derived from an EMBL/GenBank/DDBJ whole genome shotgun (WGS) entry which is preliminary data.</text>
</comment>
<dbReference type="EC" id="3.6.3.4" evidence="2"/>
<proteinExistence type="predicted"/>
<dbReference type="GO" id="GO:0005507">
    <property type="term" value="F:copper ion binding"/>
    <property type="evidence" value="ECO:0007669"/>
    <property type="project" value="TreeGrafter"/>
</dbReference>
<sequence length="55" mass="5795">MAVSGPDIAIKAADITLMRGDLNSVADAIIISRIKMNLFFAFIYNTVGIPIAAIG</sequence>
<dbReference type="InterPro" id="IPR036412">
    <property type="entry name" value="HAD-like_sf"/>
</dbReference>
<organism evidence="2 3">
    <name type="scientific">Sporosarcina newyorkensis 2681</name>
    <dbReference type="NCBI Taxonomy" id="1027292"/>
    <lineage>
        <taxon>Bacteria</taxon>
        <taxon>Bacillati</taxon>
        <taxon>Bacillota</taxon>
        <taxon>Bacilli</taxon>
        <taxon>Bacillales</taxon>
        <taxon>Caryophanaceae</taxon>
        <taxon>Sporosarcina</taxon>
    </lineage>
</organism>
<name>F9DYA3_9BACL</name>
<keyword evidence="2" id="KW-0378">Hydrolase</keyword>
<dbReference type="eggNOG" id="COG2217">
    <property type="taxonomic scope" value="Bacteria"/>
</dbReference>
<evidence type="ECO:0000313" key="2">
    <source>
        <dbReference type="EMBL" id="EGQ18627.1"/>
    </source>
</evidence>
<dbReference type="EMBL" id="AFPZ01000135">
    <property type="protein sequence ID" value="EGQ18627.1"/>
    <property type="molecule type" value="Genomic_DNA"/>
</dbReference>
<dbReference type="GO" id="GO:0016787">
    <property type="term" value="F:hydrolase activity"/>
    <property type="evidence" value="ECO:0007669"/>
    <property type="project" value="UniProtKB-KW"/>
</dbReference>
<evidence type="ECO:0000256" key="1">
    <source>
        <dbReference type="ARBA" id="ARBA00022967"/>
    </source>
</evidence>
<dbReference type="SUPFAM" id="SSF56784">
    <property type="entry name" value="HAD-like"/>
    <property type="match status" value="1"/>
</dbReference>
<evidence type="ECO:0000313" key="3">
    <source>
        <dbReference type="Proteomes" id="UP000005316"/>
    </source>
</evidence>
<reference evidence="2 3" key="1">
    <citation type="submission" date="2011-04" db="EMBL/GenBank/DDBJ databases">
        <authorList>
            <person name="Muzny D."/>
            <person name="Qin X."/>
            <person name="Deng J."/>
            <person name="Jiang H."/>
            <person name="Liu Y."/>
            <person name="Qu J."/>
            <person name="Song X.-Z."/>
            <person name="Zhang L."/>
            <person name="Thornton R."/>
            <person name="Coyle M."/>
            <person name="Francisco L."/>
            <person name="Jackson L."/>
            <person name="Javaid M."/>
            <person name="Korchina V."/>
            <person name="Kovar C."/>
            <person name="Mata R."/>
            <person name="Mathew T."/>
            <person name="Ngo R."/>
            <person name="Nguyen L."/>
            <person name="Nguyen N."/>
            <person name="Okwuonu G."/>
            <person name="Ongeri F."/>
            <person name="Pham C."/>
            <person name="Simmons D."/>
            <person name="Wilczek-Boney K."/>
            <person name="Hale W."/>
            <person name="Jakkamsetti A."/>
            <person name="Pham P."/>
            <person name="Ruth R."/>
            <person name="San Lucas F."/>
            <person name="Warren J."/>
            <person name="Zhang J."/>
            <person name="Zhao Z."/>
            <person name="Zhou C."/>
            <person name="Zhu D."/>
            <person name="Lee S."/>
            <person name="Bess C."/>
            <person name="Blankenburg K."/>
            <person name="Forbes L."/>
            <person name="Fu Q."/>
            <person name="Gubbala S."/>
            <person name="Hirani K."/>
            <person name="Jayaseelan J.C."/>
            <person name="Lara F."/>
            <person name="Munidasa M."/>
            <person name="Palculict T."/>
            <person name="Patil S."/>
            <person name="Pu L.-L."/>
            <person name="Saada N."/>
            <person name="Tang L."/>
            <person name="Weissenberger G."/>
            <person name="Zhu Y."/>
            <person name="Hemphill L."/>
            <person name="Shang Y."/>
            <person name="Youmans B."/>
            <person name="Ayvaz T."/>
            <person name="Ross M."/>
            <person name="Santibanez J."/>
            <person name="Aqrawi P."/>
            <person name="Gross S."/>
            <person name="Joshi V."/>
            <person name="Fowler G."/>
            <person name="Nazareth L."/>
            <person name="Reid J."/>
            <person name="Worley K."/>
            <person name="Petrosino J."/>
            <person name="Highlander S."/>
            <person name="Gibbs R."/>
        </authorList>
    </citation>
    <scope>NUCLEOTIDE SEQUENCE [LARGE SCALE GENOMIC DNA]</scope>
    <source>
        <strain evidence="2 3">2681</strain>
    </source>
</reference>
<protein>
    <submittedName>
        <fullName evidence="2">p-ATPase superfamily P-type ATPase copper transporter</fullName>
        <ecNumber evidence="2">3.6.3.4</ecNumber>
    </submittedName>
</protein>